<sequence>MTETREGIYLRINGTEYRKVYVVGDLHGCHGMLMTHLEEIEFDFDADLLISVGDLIDRGGQNVECLDLINLPWFIAVRGNHEQMAIQALNGTGNVNHWLANGGGWFFYLDYDQEVLAKELITHAESLPLIIEVNFPSKSYVIAHADYPSNEYIFGKRVDENDVVWNRERVSNAMDGIGCNITGADEFIFGHTPARSPMNFFNQRYIDTGAVFGHGLTVIQIGGDSDQG</sequence>
<dbReference type="EC" id="3.1.3.16" evidence="2"/>
<dbReference type="AlphaFoldDB" id="A0A377PL04"/>
<dbReference type="GO" id="GO:0110154">
    <property type="term" value="P:RNA decapping"/>
    <property type="evidence" value="ECO:0007669"/>
    <property type="project" value="TreeGrafter"/>
</dbReference>
<dbReference type="EMBL" id="UGHP01000001">
    <property type="protein sequence ID" value="STQ81328.1"/>
    <property type="molecule type" value="Genomic_DNA"/>
</dbReference>
<organism evidence="2 3">
    <name type="scientific">Hafnia alvei</name>
    <dbReference type="NCBI Taxonomy" id="569"/>
    <lineage>
        <taxon>Bacteria</taxon>
        <taxon>Pseudomonadati</taxon>
        <taxon>Pseudomonadota</taxon>
        <taxon>Gammaproteobacteria</taxon>
        <taxon>Enterobacterales</taxon>
        <taxon>Hafniaceae</taxon>
        <taxon>Hafnia</taxon>
    </lineage>
</organism>
<evidence type="ECO:0000313" key="2">
    <source>
        <dbReference type="EMBL" id="STQ81328.1"/>
    </source>
</evidence>
<dbReference type="SUPFAM" id="SSF56300">
    <property type="entry name" value="Metallo-dependent phosphatases"/>
    <property type="match status" value="1"/>
</dbReference>
<evidence type="ECO:0000313" key="3">
    <source>
        <dbReference type="Proteomes" id="UP000254821"/>
    </source>
</evidence>
<dbReference type="GO" id="GO:0008803">
    <property type="term" value="F:bis(5'-nucleosyl)-tetraphosphatase (symmetrical) activity"/>
    <property type="evidence" value="ECO:0007669"/>
    <property type="project" value="TreeGrafter"/>
</dbReference>
<dbReference type="PANTHER" id="PTHR42850:SF8">
    <property type="entry name" value="SERINE_THREONINE-PROTEIN PHOSPHATASE 2"/>
    <property type="match status" value="1"/>
</dbReference>
<dbReference type="GO" id="GO:0004722">
    <property type="term" value="F:protein serine/threonine phosphatase activity"/>
    <property type="evidence" value="ECO:0007669"/>
    <property type="project" value="UniProtKB-EC"/>
</dbReference>
<dbReference type="Pfam" id="PF00149">
    <property type="entry name" value="Metallophos"/>
    <property type="match status" value="1"/>
</dbReference>
<reference evidence="2 3" key="1">
    <citation type="submission" date="2018-06" db="EMBL/GenBank/DDBJ databases">
        <authorList>
            <consortium name="Pathogen Informatics"/>
            <person name="Doyle S."/>
        </authorList>
    </citation>
    <scope>NUCLEOTIDE SEQUENCE [LARGE SCALE GENOMIC DNA]</scope>
    <source>
        <strain evidence="2 3">NCTC8105</strain>
    </source>
</reference>
<dbReference type="InterPro" id="IPR029052">
    <property type="entry name" value="Metallo-depent_PP-like"/>
</dbReference>
<dbReference type="Gene3D" id="3.60.21.10">
    <property type="match status" value="1"/>
</dbReference>
<name>A0A377PL04_HAFAL</name>
<dbReference type="PROSITE" id="PS00125">
    <property type="entry name" value="SER_THR_PHOSPHATASE"/>
    <property type="match status" value="1"/>
</dbReference>
<gene>
    <name evidence="2" type="primary">pphA</name>
    <name evidence="2" type="ORF">NCTC8105_03508</name>
</gene>
<keyword evidence="2" id="KW-0378">Hydrolase</keyword>
<proteinExistence type="predicted"/>
<dbReference type="GO" id="GO:0005737">
    <property type="term" value="C:cytoplasm"/>
    <property type="evidence" value="ECO:0007669"/>
    <property type="project" value="TreeGrafter"/>
</dbReference>
<evidence type="ECO:0000259" key="1">
    <source>
        <dbReference type="PROSITE" id="PS00125"/>
    </source>
</evidence>
<dbReference type="RefSeq" id="WP_043494654.1">
    <property type="nucleotide sequence ID" value="NZ_CAUEKE010000001.1"/>
</dbReference>
<accession>A0A377PL04</accession>
<dbReference type="PANTHER" id="PTHR42850">
    <property type="entry name" value="METALLOPHOSPHOESTERASE"/>
    <property type="match status" value="1"/>
</dbReference>
<dbReference type="InterPro" id="IPR006186">
    <property type="entry name" value="Ser/Thr-sp_prot-phosphatase"/>
</dbReference>
<dbReference type="InterPro" id="IPR050126">
    <property type="entry name" value="Ap4A_hydrolase"/>
</dbReference>
<dbReference type="InterPro" id="IPR004843">
    <property type="entry name" value="Calcineurin-like_PHP"/>
</dbReference>
<protein>
    <submittedName>
        <fullName evidence="2">Serine/threonine-protein phosphatase 1</fullName>
        <ecNumber evidence="2">3.1.3.16</ecNumber>
    </submittedName>
</protein>
<feature type="domain" description="Serine/threonine specific protein phosphatases" evidence="1">
    <location>
        <begin position="77"/>
        <end position="82"/>
    </location>
</feature>
<dbReference type="Proteomes" id="UP000254821">
    <property type="component" value="Unassembled WGS sequence"/>
</dbReference>